<dbReference type="PANTHER" id="PTHR33452:SF1">
    <property type="entry name" value="INNER MEMBRANE PROTEIN YPHA-RELATED"/>
    <property type="match status" value="1"/>
</dbReference>
<keyword evidence="3" id="KW-1003">Cell membrane</keyword>
<name>A0ABQ6VKR4_9CORY</name>
<feature type="transmembrane region" description="Helical" evidence="7">
    <location>
        <begin position="65"/>
        <end position="95"/>
    </location>
</feature>
<keyword evidence="4 7" id="KW-0812">Transmembrane</keyword>
<dbReference type="Proteomes" id="UP000436181">
    <property type="component" value="Unassembled WGS sequence"/>
</dbReference>
<evidence type="ECO:0000256" key="1">
    <source>
        <dbReference type="ARBA" id="ARBA00004651"/>
    </source>
</evidence>
<organism evidence="8 9">
    <name type="scientific">Corynebacterium zhongnanshanii</name>
    <dbReference type="NCBI Taxonomy" id="2768834"/>
    <lineage>
        <taxon>Bacteria</taxon>
        <taxon>Bacillati</taxon>
        <taxon>Actinomycetota</taxon>
        <taxon>Actinomycetes</taxon>
        <taxon>Mycobacteriales</taxon>
        <taxon>Corynebacteriaceae</taxon>
        <taxon>Corynebacterium</taxon>
    </lineage>
</organism>
<proteinExistence type="inferred from homology"/>
<dbReference type="EMBL" id="WBZJ01000001">
    <property type="protein sequence ID" value="KAB3523051.1"/>
    <property type="molecule type" value="Genomic_DNA"/>
</dbReference>
<evidence type="ECO:0000256" key="5">
    <source>
        <dbReference type="ARBA" id="ARBA00022989"/>
    </source>
</evidence>
<evidence type="ECO:0000256" key="6">
    <source>
        <dbReference type="ARBA" id="ARBA00023136"/>
    </source>
</evidence>
<keyword evidence="5 7" id="KW-1133">Transmembrane helix</keyword>
<accession>A0ABQ6VKR4</accession>
<dbReference type="Pfam" id="PF07681">
    <property type="entry name" value="DoxX"/>
    <property type="match status" value="1"/>
</dbReference>
<comment type="subcellular location">
    <subcellularLocation>
        <location evidence="1">Cell membrane</location>
        <topology evidence="1">Multi-pass membrane protein</topology>
    </subcellularLocation>
</comment>
<dbReference type="InterPro" id="IPR032808">
    <property type="entry name" value="DoxX"/>
</dbReference>
<reference evidence="8 9" key="1">
    <citation type="submission" date="2019-10" db="EMBL/GenBank/DDBJ databases">
        <title>Corynebacterium sp novel species isolated from the respiratory tract of Marmot.</title>
        <authorList>
            <person name="Zhang G."/>
        </authorList>
    </citation>
    <scope>NUCLEOTIDE SEQUENCE [LARGE SCALE GENOMIC DNA]</scope>
    <source>
        <strain evidence="8 9">336</strain>
    </source>
</reference>
<keyword evidence="9" id="KW-1185">Reference proteome</keyword>
<keyword evidence="6 7" id="KW-0472">Membrane</keyword>
<dbReference type="PANTHER" id="PTHR33452">
    <property type="entry name" value="OXIDOREDUCTASE CATD-RELATED"/>
    <property type="match status" value="1"/>
</dbReference>
<sequence>MNHPAVRDAALLVLRLVLGLILIGHGWQKIFLQGMEGPNGTIAQFQQMGVVQPRLSAWGGSIFEMLAGAMLVVGLLTTAVALVAVFYFAAVMYIVHISHGLFVDHGGFEFVLLIIVTCLILVVFGPGRASLDKALSRFS</sequence>
<evidence type="ECO:0000313" key="8">
    <source>
        <dbReference type="EMBL" id="KAB3523051.1"/>
    </source>
</evidence>
<protein>
    <submittedName>
        <fullName evidence="8">DoxX family protein</fullName>
    </submittedName>
</protein>
<feature type="transmembrane region" description="Helical" evidence="7">
    <location>
        <begin position="9"/>
        <end position="27"/>
    </location>
</feature>
<comment type="caution">
    <text evidence="8">The sequence shown here is derived from an EMBL/GenBank/DDBJ whole genome shotgun (WGS) entry which is preliminary data.</text>
</comment>
<evidence type="ECO:0000256" key="3">
    <source>
        <dbReference type="ARBA" id="ARBA00022475"/>
    </source>
</evidence>
<comment type="similarity">
    <text evidence="2">Belongs to the DoxX family.</text>
</comment>
<dbReference type="InterPro" id="IPR051907">
    <property type="entry name" value="DoxX-like_oxidoreductase"/>
</dbReference>
<dbReference type="RefSeq" id="WP_151841967.1">
    <property type="nucleotide sequence ID" value="NZ_CP061033.1"/>
</dbReference>
<gene>
    <name evidence="8" type="ORF">F8377_02505</name>
</gene>
<evidence type="ECO:0000256" key="7">
    <source>
        <dbReference type="SAM" id="Phobius"/>
    </source>
</evidence>
<evidence type="ECO:0000313" key="9">
    <source>
        <dbReference type="Proteomes" id="UP000436181"/>
    </source>
</evidence>
<evidence type="ECO:0000256" key="2">
    <source>
        <dbReference type="ARBA" id="ARBA00006679"/>
    </source>
</evidence>
<evidence type="ECO:0000256" key="4">
    <source>
        <dbReference type="ARBA" id="ARBA00022692"/>
    </source>
</evidence>
<feature type="transmembrane region" description="Helical" evidence="7">
    <location>
        <begin position="107"/>
        <end position="127"/>
    </location>
</feature>